<organism evidence="1 2">
    <name type="scientific">Paragonimus westermani</name>
    <dbReference type="NCBI Taxonomy" id="34504"/>
    <lineage>
        <taxon>Eukaryota</taxon>
        <taxon>Metazoa</taxon>
        <taxon>Spiralia</taxon>
        <taxon>Lophotrochozoa</taxon>
        <taxon>Platyhelminthes</taxon>
        <taxon>Trematoda</taxon>
        <taxon>Digenea</taxon>
        <taxon>Plagiorchiida</taxon>
        <taxon>Troglotremata</taxon>
        <taxon>Troglotrematidae</taxon>
        <taxon>Paragonimus</taxon>
    </lineage>
</organism>
<gene>
    <name evidence="1" type="ORF">DEA37_0008125</name>
</gene>
<evidence type="ECO:0008006" key="3">
    <source>
        <dbReference type="Google" id="ProtNLM"/>
    </source>
</evidence>
<dbReference type="Gene3D" id="3.30.420.10">
    <property type="entry name" value="Ribonuclease H-like superfamily/Ribonuclease H"/>
    <property type="match status" value="1"/>
</dbReference>
<protein>
    <recommendedName>
        <fullName evidence="3">Integrase catalytic domain-containing protein</fullName>
    </recommendedName>
</protein>
<dbReference type="Proteomes" id="UP000324629">
    <property type="component" value="Unassembled WGS sequence"/>
</dbReference>
<dbReference type="InterPro" id="IPR036397">
    <property type="entry name" value="RNaseH_sf"/>
</dbReference>
<evidence type="ECO:0000313" key="2">
    <source>
        <dbReference type="Proteomes" id="UP000324629"/>
    </source>
</evidence>
<sequence length="188" mass="20978">MPNQEVSTITSLFVNEWFARFGTLIELHSDQGAAFESRLLEELGERLRVAYKIAAQHQSKSQHHQKSCYDRTANGPVYRIGDHVWLYKPKPPLGAAHKFHRPWLGPFLIVHVRSPTVYVIRDTTNPTADVLTVHYNQLKPAQTPEETQMRPLPVPPGSVPIAEQTVEIPAESGCSNSGGTEALLSVPH</sequence>
<dbReference type="AlphaFoldDB" id="A0A5J4NYJ6"/>
<comment type="caution">
    <text evidence="1">The sequence shown here is derived from an EMBL/GenBank/DDBJ whole genome shotgun (WGS) entry which is preliminary data.</text>
</comment>
<reference evidence="1 2" key="1">
    <citation type="journal article" date="2019" name="Gigascience">
        <title>Whole-genome sequence of the oriental lung fluke Paragonimus westermani.</title>
        <authorList>
            <person name="Oey H."/>
            <person name="Zakrzewski M."/>
            <person name="Narain K."/>
            <person name="Devi K.R."/>
            <person name="Agatsuma T."/>
            <person name="Nawaratna S."/>
            <person name="Gobert G.N."/>
            <person name="Jones M.K."/>
            <person name="Ragan M.A."/>
            <person name="McManus D.P."/>
            <person name="Krause L."/>
        </authorList>
    </citation>
    <scope>NUCLEOTIDE SEQUENCE [LARGE SCALE GENOMIC DNA]</scope>
    <source>
        <strain evidence="1 2">IND2009</strain>
    </source>
</reference>
<dbReference type="EMBL" id="QNGE01000400">
    <property type="protein sequence ID" value="KAA3680603.1"/>
    <property type="molecule type" value="Genomic_DNA"/>
</dbReference>
<evidence type="ECO:0000313" key="1">
    <source>
        <dbReference type="EMBL" id="KAA3680603.1"/>
    </source>
</evidence>
<keyword evidence="2" id="KW-1185">Reference proteome</keyword>
<dbReference type="GO" id="GO:0003676">
    <property type="term" value="F:nucleic acid binding"/>
    <property type="evidence" value="ECO:0007669"/>
    <property type="project" value="InterPro"/>
</dbReference>
<name>A0A5J4NYJ6_9TREM</name>
<proteinExistence type="predicted"/>
<accession>A0A5J4NYJ6</accession>